<dbReference type="KEGG" id="hsr:HSBAA_39670"/>
<evidence type="ECO:0000256" key="2">
    <source>
        <dbReference type="SAM" id="SignalP"/>
    </source>
</evidence>
<proteinExistence type="predicted"/>
<sequence>MHNMTFKKPLAIAIAVASMVMSGVASAQMTMEQRLAELEARIEAAEQRADAAERRAEVS</sequence>
<evidence type="ECO:0000313" key="3">
    <source>
        <dbReference type="EMBL" id="BBI62661.1"/>
    </source>
</evidence>
<accession>A0A455UDH2</accession>
<organism evidence="3 4">
    <name type="scientific">Vreelandella sulfidaeris</name>
    <dbReference type="NCBI Taxonomy" id="115553"/>
    <lineage>
        <taxon>Bacteria</taxon>
        <taxon>Pseudomonadati</taxon>
        <taxon>Pseudomonadota</taxon>
        <taxon>Gammaproteobacteria</taxon>
        <taxon>Oceanospirillales</taxon>
        <taxon>Halomonadaceae</taxon>
        <taxon>Vreelandella</taxon>
    </lineage>
</organism>
<reference evidence="3 4" key="1">
    <citation type="journal article" date="2019" name="Microbiol. Resour. Announc.">
        <title>Complete Genome Sequence of Halomonas sulfidaeris Strain Esulfide1 Isolated from a Metal Sulfide Rock at a Depth of 2,200 Meters, Obtained Using Nanopore Sequencing.</title>
        <authorList>
            <person name="Saito M."/>
            <person name="Nishigata A."/>
            <person name="Galipon J."/>
            <person name="Arakawa K."/>
        </authorList>
    </citation>
    <scope>NUCLEOTIDE SEQUENCE [LARGE SCALE GENOMIC DNA]</scope>
    <source>
        <strain evidence="3 4">ATCC BAA-803</strain>
    </source>
</reference>
<protein>
    <submittedName>
        <fullName evidence="3">Uncharacterized protein</fullName>
    </submittedName>
</protein>
<dbReference type="AlphaFoldDB" id="A0A455UDH2"/>
<keyword evidence="1" id="KW-0175">Coiled coil</keyword>
<evidence type="ECO:0000256" key="1">
    <source>
        <dbReference type="SAM" id="Coils"/>
    </source>
</evidence>
<evidence type="ECO:0000313" key="4">
    <source>
        <dbReference type="Proteomes" id="UP000320231"/>
    </source>
</evidence>
<feature type="chain" id="PRO_5019835500" evidence="2">
    <location>
        <begin position="28"/>
        <end position="59"/>
    </location>
</feature>
<name>A0A455UDH2_9GAMM</name>
<dbReference type="Proteomes" id="UP000320231">
    <property type="component" value="Chromosome"/>
</dbReference>
<keyword evidence="2" id="KW-0732">Signal</keyword>
<dbReference type="EMBL" id="AP019514">
    <property type="protein sequence ID" value="BBI62661.1"/>
    <property type="molecule type" value="Genomic_DNA"/>
</dbReference>
<feature type="coiled-coil region" evidence="1">
    <location>
        <begin position="28"/>
        <end position="55"/>
    </location>
</feature>
<gene>
    <name evidence="3" type="ORF">HSBAA_39670</name>
</gene>
<dbReference type="RefSeq" id="WP_241524651.1">
    <property type="nucleotide sequence ID" value="NZ_QNTU01000014.1"/>
</dbReference>
<feature type="signal peptide" evidence="2">
    <location>
        <begin position="1"/>
        <end position="27"/>
    </location>
</feature>